<sequence>MLKSNFWPPMEYLYMSPPFCMVNTITPFVYFTFAEVPAVTATAEAWAANSLKLTP</sequence>
<keyword evidence="1" id="KW-0472">Membrane</keyword>
<feature type="transmembrane region" description="Helical" evidence="1">
    <location>
        <begin position="12"/>
        <end position="33"/>
    </location>
</feature>
<name>A0AB39WGY6_9FLAO</name>
<dbReference type="EMBL" id="CP165627">
    <property type="protein sequence ID" value="XDV00806.1"/>
    <property type="molecule type" value="Genomic_DNA"/>
</dbReference>
<reference evidence="2" key="1">
    <citation type="submission" date="2024-07" db="EMBL/GenBank/DDBJ databases">
        <authorList>
            <person name="Biller S.J."/>
        </authorList>
    </citation>
    <scope>NUCLEOTIDE SEQUENCE</scope>
    <source>
        <strain evidence="2">WC2429</strain>
    </source>
</reference>
<evidence type="ECO:0000256" key="1">
    <source>
        <dbReference type="SAM" id="Phobius"/>
    </source>
</evidence>
<organism evidence="2">
    <name type="scientific">Flavobacterium sp. WC2429</name>
    <dbReference type="NCBI Taxonomy" id="3234140"/>
    <lineage>
        <taxon>Bacteria</taxon>
        <taxon>Pseudomonadati</taxon>
        <taxon>Bacteroidota</taxon>
        <taxon>Flavobacteriia</taxon>
        <taxon>Flavobacteriales</taxon>
        <taxon>Flavobacteriaceae</taxon>
        <taxon>Flavobacterium</taxon>
    </lineage>
</organism>
<dbReference type="AlphaFoldDB" id="A0AB39WGY6"/>
<keyword evidence="1" id="KW-1133">Transmembrane helix</keyword>
<dbReference type="RefSeq" id="WP_369764787.1">
    <property type="nucleotide sequence ID" value="NZ_CP165627.1"/>
</dbReference>
<gene>
    <name evidence="2" type="ORF">AB3G32_10710</name>
</gene>
<keyword evidence="1" id="KW-0812">Transmembrane</keyword>
<accession>A0AB39WGY6</accession>
<proteinExistence type="predicted"/>
<evidence type="ECO:0000313" key="2">
    <source>
        <dbReference type="EMBL" id="XDV00806.1"/>
    </source>
</evidence>
<protein>
    <submittedName>
        <fullName evidence="2">Uncharacterized protein</fullName>
    </submittedName>
</protein>